<evidence type="ECO:0000313" key="3">
    <source>
        <dbReference type="Proteomes" id="UP000515728"/>
    </source>
</evidence>
<feature type="signal peptide" evidence="1">
    <location>
        <begin position="1"/>
        <end position="30"/>
    </location>
</feature>
<dbReference type="KEGG" id="ppel:H6H00_16715"/>
<proteinExistence type="predicted"/>
<dbReference type="EMBL" id="CP060131">
    <property type="protein sequence ID" value="QNG55656.1"/>
    <property type="molecule type" value="Genomic_DNA"/>
</dbReference>
<reference evidence="2 3" key="1">
    <citation type="submission" date="2020-08" db="EMBL/GenBank/DDBJ databases">
        <authorList>
            <person name="Mo P."/>
        </authorList>
    </citation>
    <scope>NUCLEOTIDE SEQUENCE [LARGE SCALE GENOMIC DNA]</scope>
    <source>
        <strain evidence="2 3">CGMCC 4.1532</strain>
    </source>
</reference>
<feature type="chain" id="PRO_5038949456" evidence="1">
    <location>
        <begin position="31"/>
        <end position="613"/>
    </location>
</feature>
<name>A0A7G7MS95_9PSEU</name>
<dbReference type="PROSITE" id="PS51318">
    <property type="entry name" value="TAT"/>
    <property type="match status" value="1"/>
</dbReference>
<evidence type="ECO:0000256" key="1">
    <source>
        <dbReference type="SAM" id="SignalP"/>
    </source>
</evidence>
<keyword evidence="3" id="KW-1185">Reference proteome</keyword>
<dbReference type="AlphaFoldDB" id="A0A7G7MS95"/>
<protein>
    <submittedName>
        <fullName evidence="2">Uncharacterized protein</fullName>
    </submittedName>
</protein>
<accession>A0A7G7MS95</accession>
<dbReference type="InterPro" id="IPR006311">
    <property type="entry name" value="TAT_signal"/>
</dbReference>
<evidence type="ECO:0000313" key="2">
    <source>
        <dbReference type="EMBL" id="QNG55656.1"/>
    </source>
</evidence>
<dbReference type="Proteomes" id="UP000515728">
    <property type="component" value="Chromosome"/>
</dbReference>
<keyword evidence="1" id="KW-0732">Signal</keyword>
<gene>
    <name evidence="2" type="ORF">H6H00_16715</name>
</gene>
<sequence>MRLSPLHTRRRRLTAVAVALPLLAGGTALAGQATAESPVHTITSEVHDSVGTLFTATNHLVDIPGVVPVGEEGHVGKEYIVVWAGDENVADTSGQDIADTPLAVGAVKELSELPTDLPGQDFLAVIDADADSATYGQVVNTVTLGPLPENEPHHMQYIHTAGDSIYAGGLFSDITYVFDTDKLPLLELSGVSNPVDTPCGSVPDAYWVLEDGTAYGTYMGGPDVPGPCQYTNGEIRVGNGFAGSPGSVVRLDREGRTLAEVPAALPTAEFPEDCHNLPVLPTATCANPHGIQVREDLDTMVTSDYCEPRNIILDPVKAPDHKLCRPTVRTWDITDRNNPVVRNVTKLPDGPRRETNPAHEENQAIMETTVTNLPENKGAFAESMCGGAIFYAPDITAPEPAWREVFDNTTAALSVDPDVIEGGGCDGGGWVQTSLDDKYLYHAVIGRGPGAQFPEDQGTTKMIYTLDIQALVAAGDSVECTIDTILEVAEGGEEADCPALVDVLEVTDTTSGGPHWGALDNYVANGDGTYSETTDVDRIAYSNYFVARTGIDGNHRVCIADVEDGVMTVDEDFRDEARGGTCVDFNRLRWPHGETGNAKPHSMIFAVAGGDVR</sequence>
<organism evidence="2 3">
    <name type="scientific">Pseudonocardia petroleophila</name>
    <dbReference type="NCBI Taxonomy" id="37331"/>
    <lineage>
        <taxon>Bacteria</taxon>
        <taxon>Bacillati</taxon>
        <taxon>Actinomycetota</taxon>
        <taxon>Actinomycetes</taxon>
        <taxon>Pseudonocardiales</taxon>
        <taxon>Pseudonocardiaceae</taxon>
        <taxon>Pseudonocardia</taxon>
    </lineage>
</organism>